<sequence>MPRISARRLTAREVAARAGVSVSAVSRTFTAGASVSPATRQRVLAAARELGYRPNLLAQSLMTGRTKLIGLVSNNFDNPAFMEIFDHFTRLLQQRGLRPLLANLSGQTESAAALDMLLQYNVDGVIIASSTLPQSFLEGCRAAGLPVVHAFGRARTARGIAVAGVDNRAGGKLAARTLVERGYRRIAFLGGPEAASSTVDRLSGLCAGLAEHGLAPCEAMFGASYSHETGQALMQQLLGRGSFDAVFCGDDILAIGALDACVAKGIEVPRRIGILGFNDIAMAGWTSYGLTTIRQPLAEIIGAAVEMISGMVEDGRPAVSRRFACSLVERTSLRRKR</sequence>
<dbReference type="EMBL" id="QKVK01000003">
    <property type="protein sequence ID" value="PZF77535.1"/>
    <property type="molecule type" value="Genomic_DNA"/>
</dbReference>
<dbReference type="InterPro" id="IPR000843">
    <property type="entry name" value="HTH_LacI"/>
</dbReference>
<dbReference type="PROSITE" id="PS50932">
    <property type="entry name" value="HTH_LACI_2"/>
    <property type="match status" value="1"/>
</dbReference>
<dbReference type="PANTHER" id="PTHR30146:SF95">
    <property type="entry name" value="RIBOSE OPERON REPRESSOR"/>
    <property type="match status" value="1"/>
</dbReference>
<organism evidence="6 7">
    <name type="scientific">Aestuariivirga litoralis</name>
    <dbReference type="NCBI Taxonomy" id="2650924"/>
    <lineage>
        <taxon>Bacteria</taxon>
        <taxon>Pseudomonadati</taxon>
        <taxon>Pseudomonadota</taxon>
        <taxon>Alphaproteobacteria</taxon>
        <taxon>Hyphomicrobiales</taxon>
        <taxon>Aestuariivirgaceae</taxon>
        <taxon>Aestuariivirga</taxon>
    </lineage>
</organism>
<feature type="domain" description="HTH lacI-type" evidence="5">
    <location>
        <begin position="9"/>
        <end position="63"/>
    </location>
</feature>
<dbReference type="RefSeq" id="WP_111198050.1">
    <property type="nucleotide sequence ID" value="NZ_QKVK01000003.1"/>
</dbReference>
<dbReference type="Gene3D" id="3.40.50.2300">
    <property type="match status" value="2"/>
</dbReference>
<dbReference type="SMART" id="SM00354">
    <property type="entry name" value="HTH_LACI"/>
    <property type="match status" value="1"/>
</dbReference>
<dbReference type="Proteomes" id="UP000248795">
    <property type="component" value="Unassembled WGS sequence"/>
</dbReference>
<evidence type="ECO:0000313" key="7">
    <source>
        <dbReference type="Proteomes" id="UP000248795"/>
    </source>
</evidence>
<accession>A0A2W2AQ54</accession>
<evidence type="ECO:0000313" key="6">
    <source>
        <dbReference type="EMBL" id="PZF77535.1"/>
    </source>
</evidence>
<dbReference type="Pfam" id="PF13377">
    <property type="entry name" value="Peripla_BP_3"/>
    <property type="match status" value="1"/>
</dbReference>
<dbReference type="Gene3D" id="1.10.260.40">
    <property type="entry name" value="lambda repressor-like DNA-binding domains"/>
    <property type="match status" value="1"/>
</dbReference>
<dbReference type="CDD" id="cd01392">
    <property type="entry name" value="HTH_LacI"/>
    <property type="match status" value="1"/>
</dbReference>
<comment type="caution">
    <text evidence="6">The sequence shown here is derived from an EMBL/GenBank/DDBJ whole genome shotgun (WGS) entry which is preliminary data.</text>
</comment>
<keyword evidence="1" id="KW-0678">Repressor</keyword>
<evidence type="ECO:0000256" key="3">
    <source>
        <dbReference type="ARBA" id="ARBA00023125"/>
    </source>
</evidence>
<dbReference type="GO" id="GO:0003700">
    <property type="term" value="F:DNA-binding transcription factor activity"/>
    <property type="evidence" value="ECO:0007669"/>
    <property type="project" value="TreeGrafter"/>
</dbReference>
<evidence type="ECO:0000256" key="4">
    <source>
        <dbReference type="ARBA" id="ARBA00023163"/>
    </source>
</evidence>
<dbReference type="SUPFAM" id="SSF47413">
    <property type="entry name" value="lambda repressor-like DNA-binding domains"/>
    <property type="match status" value="1"/>
</dbReference>
<keyword evidence="7" id="KW-1185">Reference proteome</keyword>
<reference evidence="7" key="1">
    <citation type="submission" date="2018-06" db="EMBL/GenBank/DDBJ databases">
        <title>Aestuariibacter litoralis strain KCTC 52945T.</title>
        <authorList>
            <person name="Li X."/>
            <person name="Salam N."/>
            <person name="Li J.-L."/>
            <person name="Chen Y.-M."/>
            <person name="Yang Z.-W."/>
            <person name="Zhang L.-Y."/>
            <person name="Han M.-X."/>
            <person name="Xiao M."/>
            <person name="Li W.-J."/>
        </authorList>
    </citation>
    <scope>NUCLEOTIDE SEQUENCE [LARGE SCALE GENOMIC DNA]</scope>
    <source>
        <strain evidence="7">KCTC 52945</strain>
    </source>
</reference>
<keyword evidence="2" id="KW-0805">Transcription regulation</keyword>
<proteinExistence type="predicted"/>
<evidence type="ECO:0000256" key="2">
    <source>
        <dbReference type="ARBA" id="ARBA00023015"/>
    </source>
</evidence>
<dbReference type="InterPro" id="IPR010982">
    <property type="entry name" value="Lambda_DNA-bd_dom_sf"/>
</dbReference>
<keyword evidence="4" id="KW-0804">Transcription</keyword>
<dbReference type="CDD" id="cd06278">
    <property type="entry name" value="PBP1_LacI-like"/>
    <property type="match status" value="1"/>
</dbReference>
<name>A0A2W2AQ54_9HYPH</name>
<gene>
    <name evidence="6" type="ORF">DK847_09500</name>
</gene>
<keyword evidence="3" id="KW-0238">DNA-binding</keyword>
<dbReference type="AlphaFoldDB" id="A0A2W2AQ54"/>
<evidence type="ECO:0000259" key="5">
    <source>
        <dbReference type="PROSITE" id="PS50932"/>
    </source>
</evidence>
<dbReference type="SUPFAM" id="SSF53822">
    <property type="entry name" value="Periplasmic binding protein-like I"/>
    <property type="match status" value="1"/>
</dbReference>
<dbReference type="InterPro" id="IPR046335">
    <property type="entry name" value="LacI/GalR-like_sensor"/>
</dbReference>
<evidence type="ECO:0000256" key="1">
    <source>
        <dbReference type="ARBA" id="ARBA00022491"/>
    </source>
</evidence>
<dbReference type="PANTHER" id="PTHR30146">
    <property type="entry name" value="LACI-RELATED TRANSCRIPTIONAL REPRESSOR"/>
    <property type="match status" value="1"/>
</dbReference>
<protein>
    <submittedName>
        <fullName evidence="6">Transcriptional regulator</fullName>
    </submittedName>
</protein>
<dbReference type="Pfam" id="PF00356">
    <property type="entry name" value="LacI"/>
    <property type="match status" value="1"/>
</dbReference>
<dbReference type="GO" id="GO:0000976">
    <property type="term" value="F:transcription cis-regulatory region binding"/>
    <property type="evidence" value="ECO:0007669"/>
    <property type="project" value="TreeGrafter"/>
</dbReference>
<dbReference type="InterPro" id="IPR028082">
    <property type="entry name" value="Peripla_BP_I"/>
</dbReference>